<keyword evidence="7 10" id="KW-0443">Lipid metabolism</keyword>
<protein>
    <recommendedName>
        <fullName evidence="10">UDP-2,3-diacylglucosamine hydrolase</fullName>
        <ecNumber evidence="10">3.6.1.54</ecNumber>
    </recommendedName>
    <alternativeName>
        <fullName evidence="10">UDP-2,3-diacylglucosamine diphosphatase</fullName>
    </alternativeName>
</protein>
<dbReference type="InterPro" id="IPR029052">
    <property type="entry name" value="Metallo-depent_PP-like"/>
</dbReference>
<feature type="binding site" evidence="10">
    <location>
        <position position="42"/>
    </location>
    <ligand>
        <name>Mn(2+)</name>
        <dbReference type="ChEBI" id="CHEBI:29035"/>
        <label>1</label>
    </ligand>
</feature>
<comment type="pathway">
    <text evidence="10">Glycolipid biosynthesis; lipid IV(A) biosynthesis; lipid IV(A) from (3R)-3-hydroxytetradecanoyl-[acyl-carrier-protein] and UDP-N-acetyl-alpha-D-glucosamine: step 4/6.</text>
</comment>
<feature type="binding site" evidence="10">
    <location>
        <position position="168"/>
    </location>
    <ligand>
        <name>substrate</name>
    </ligand>
</feature>
<dbReference type="UniPathway" id="UPA00359">
    <property type="reaction ID" value="UER00480"/>
</dbReference>
<comment type="function">
    <text evidence="10">Hydrolyzes the pyrophosphate bond of UDP-2,3-diacylglucosamine to yield 2,3-diacylglucosamine 1-phosphate (lipid X) and UMP by catalyzing the attack of water at the alpha-P atom. Involved in the biosynthesis of lipid A, a phosphorylated glycolipid that anchors the lipopolysaccharide to the outer membrane of the cell.</text>
</comment>
<feature type="binding site" evidence="10">
    <location>
        <position position="115"/>
    </location>
    <ligand>
        <name>Mn(2+)</name>
        <dbReference type="ChEBI" id="CHEBI:29035"/>
        <label>2</label>
    </ligand>
</feature>
<feature type="binding site" evidence="10">
    <location>
        <position position="42"/>
    </location>
    <ligand>
        <name>Mn(2+)</name>
        <dbReference type="ChEBI" id="CHEBI:29035"/>
        <label>2</label>
    </ligand>
</feature>
<reference evidence="12 13" key="1">
    <citation type="submission" date="2019-03" db="EMBL/GenBank/DDBJ databases">
        <title>Genomic Encyclopedia of Type Strains, Phase III (KMG-III): the genomes of soil and plant-associated and newly described type strains.</title>
        <authorList>
            <person name="Whitman W."/>
        </authorList>
    </citation>
    <scope>NUCLEOTIDE SEQUENCE [LARGE SCALE GENOMIC DNA]</scope>
    <source>
        <strain evidence="12 13">CECT 7378</strain>
    </source>
</reference>
<comment type="caution">
    <text evidence="10">Lacks conserved residue(s) required for the propagation of feature annotation.</text>
</comment>
<gene>
    <name evidence="10" type="primary">lpxH</name>
    <name evidence="12" type="ORF">DFP79_1027</name>
</gene>
<dbReference type="PANTHER" id="PTHR34990">
    <property type="entry name" value="UDP-2,3-DIACYLGLUCOSAMINE HYDROLASE-RELATED"/>
    <property type="match status" value="1"/>
</dbReference>
<evidence type="ECO:0000256" key="6">
    <source>
        <dbReference type="ARBA" id="ARBA00022801"/>
    </source>
</evidence>
<feature type="domain" description="Calcineurin-like phosphoesterase" evidence="11">
    <location>
        <begin position="1"/>
        <end position="200"/>
    </location>
</feature>
<comment type="subcellular location">
    <subcellularLocation>
        <location evidence="10">Cell inner membrane</location>
        <topology evidence="10">Peripheral membrane protein</topology>
        <orientation evidence="10">Cytoplasmic side</orientation>
    </subcellularLocation>
</comment>
<organism evidence="12 13">
    <name type="scientific">Marinomonas balearica</name>
    <dbReference type="NCBI Taxonomy" id="491947"/>
    <lineage>
        <taxon>Bacteria</taxon>
        <taxon>Pseudomonadati</taxon>
        <taxon>Pseudomonadota</taxon>
        <taxon>Gammaproteobacteria</taxon>
        <taxon>Oceanospirillales</taxon>
        <taxon>Oceanospirillaceae</taxon>
        <taxon>Marinomonas</taxon>
    </lineage>
</organism>
<dbReference type="InterPro" id="IPR004843">
    <property type="entry name" value="Calcineurin-like_PHP"/>
</dbReference>
<dbReference type="GO" id="GO:0005737">
    <property type="term" value="C:cytoplasm"/>
    <property type="evidence" value="ECO:0007669"/>
    <property type="project" value="InterPro"/>
</dbReference>
<keyword evidence="13" id="KW-1185">Reference proteome</keyword>
<proteinExistence type="inferred from homology"/>
<evidence type="ECO:0000256" key="1">
    <source>
        <dbReference type="ARBA" id="ARBA00022475"/>
    </source>
</evidence>
<feature type="binding site" evidence="10">
    <location>
        <position position="8"/>
    </location>
    <ligand>
        <name>Mn(2+)</name>
        <dbReference type="ChEBI" id="CHEBI:29035"/>
        <label>1</label>
    </ligand>
</feature>
<feature type="binding site" evidence="10">
    <location>
        <position position="198"/>
    </location>
    <ligand>
        <name>Mn(2+)</name>
        <dbReference type="ChEBI" id="CHEBI:29035"/>
        <label>1</label>
    </ligand>
</feature>
<dbReference type="GO" id="GO:0009245">
    <property type="term" value="P:lipid A biosynthetic process"/>
    <property type="evidence" value="ECO:0007669"/>
    <property type="project" value="UniProtKB-UniRule"/>
</dbReference>
<dbReference type="PANTHER" id="PTHR34990:SF1">
    <property type="entry name" value="UDP-2,3-DIACYLGLUCOSAMINE HYDROLASE"/>
    <property type="match status" value="1"/>
</dbReference>
<dbReference type="CDD" id="cd07398">
    <property type="entry name" value="MPP_YbbF-LpxH"/>
    <property type="match status" value="1"/>
</dbReference>
<evidence type="ECO:0000256" key="4">
    <source>
        <dbReference type="ARBA" id="ARBA00022556"/>
    </source>
</evidence>
<keyword evidence="5 10" id="KW-0479">Metal-binding</keyword>
<comment type="caution">
    <text evidence="12">The sequence shown here is derived from an EMBL/GenBank/DDBJ whole genome shotgun (WGS) entry which is preliminary data.</text>
</comment>
<keyword evidence="1 10" id="KW-1003">Cell membrane</keyword>
<evidence type="ECO:0000256" key="5">
    <source>
        <dbReference type="ARBA" id="ARBA00022723"/>
    </source>
</evidence>
<dbReference type="EMBL" id="SNXC01000009">
    <property type="protein sequence ID" value="TDP00009.1"/>
    <property type="molecule type" value="Genomic_DNA"/>
</dbReference>
<dbReference type="InterPro" id="IPR043461">
    <property type="entry name" value="LpxH-like"/>
</dbReference>
<feature type="binding site" evidence="10">
    <location>
        <position position="10"/>
    </location>
    <ligand>
        <name>Mn(2+)</name>
        <dbReference type="ChEBI" id="CHEBI:29035"/>
        <label>1</label>
    </ligand>
</feature>
<dbReference type="HAMAP" id="MF_00575">
    <property type="entry name" value="LpxH"/>
    <property type="match status" value="1"/>
</dbReference>
<evidence type="ECO:0000256" key="9">
    <source>
        <dbReference type="ARBA" id="ARBA00023211"/>
    </source>
</evidence>
<keyword evidence="2 10" id="KW-0444">Lipid biosynthesis</keyword>
<name>A0A4R6ME13_9GAMM</name>
<evidence type="ECO:0000313" key="12">
    <source>
        <dbReference type="EMBL" id="TDP00009.1"/>
    </source>
</evidence>
<evidence type="ECO:0000256" key="10">
    <source>
        <dbReference type="HAMAP-Rule" id="MF_00575"/>
    </source>
</evidence>
<dbReference type="AlphaFoldDB" id="A0A4R6ME13"/>
<keyword evidence="4 10" id="KW-0441">Lipid A biosynthesis</keyword>
<dbReference type="NCBIfam" id="TIGR01854">
    <property type="entry name" value="lipid_A_lpxH"/>
    <property type="match status" value="1"/>
</dbReference>
<evidence type="ECO:0000256" key="3">
    <source>
        <dbReference type="ARBA" id="ARBA00022519"/>
    </source>
</evidence>
<evidence type="ECO:0000256" key="2">
    <source>
        <dbReference type="ARBA" id="ARBA00022516"/>
    </source>
</evidence>
<keyword evidence="3 10" id="KW-0997">Cell inner membrane</keyword>
<dbReference type="EC" id="3.6.1.54" evidence="10"/>
<evidence type="ECO:0000256" key="8">
    <source>
        <dbReference type="ARBA" id="ARBA00023136"/>
    </source>
</evidence>
<dbReference type="Pfam" id="PF00149">
    <property type="entry name" value="Metallophos"/>
    <property type="match status" value="1"/>
</dbReference>
<keyword evidence="9 10" id="KW-0464">Manganese</keyword>
<keyword evidence="6 10" id="KW-0378">Hydrolase</keyword>
<dbReference type="RefSeq" id="WP_133502827.1">
    <property type="nucleotide sequence ID" value="NZ_SNXC01000009.1"/>
</dbReference>
<comment type="similarity">
    <text evidence="10">Belongs to the LpxH family.</text>
</comment>
<feature type="binding site" evidence="10">
    <location>
        <position position="80"/>
    </location>
    <ligand>
        <name>Mn(2+)</name>
        <dbReference type="ChEBI" id="CHEBI:29035"/>
        <label>2</label>
    </ligand>
</feature>
<feature type="binding site" evidence="10">
    <location>
        <position position="196"/>
    </location>
    <ligand>
        <name>substrate</name>
    </ligand>
</feature>
<dbReference type="Gene3D" id="3.60.21.10">
    <property type="match status" value="1"/>
</dbReference>
<dbReference type="InterPro" id="IPR010138">
    <property type="entry name" value="UDP-diacylglucosamine_Hdrlase"/>
</dbReference>
<accession>A0A4R6ME13</accession>
<dbReference type="GO" id="GO:0019897">
    <property type="term" value="C:extrinsic component of plasma membrane"/>
    <property type="evidence" value="ECO:0007669"/>
    <property type="project" value="UniProtKB-UniRule"/>
</dbReference>
<dbReference type="SUPFAM" id="SSF56300">
    <property type="entry name" value="Metallo-dependent phosphatases"/>
    <property type="match status" value="1"/>
</dbReference>
<feature type="binding site" evidence="10">
    <location>
        <position position="196"/>
    </location>
    <ligand>
        <name>Mn(2+)</name>
        <dbReference type="ChEBI" id="CHEBI:29035"/>
        <label>2</label>
    </ligand>
</feature>
<dbReference type="Proteomes" id="UP000294656">
    <property type="component" value="Unassembled WGS sequence"/>
</dbReference>
<comment type="cofactor">
    <cofactor evidence="10">
        <name>Mn(2+)</name>
        <dbReference type="ChEBI" id="CHEBI:29035"/>
    </cofactor>
    <text evidence="10">Binds 2 Mn(2+) ions per subunit in a binuclear metal center.</text>
</comment>
<feature type="binding site" evidence="10">
    <location>
        <begin position="80"/>
        <end position="81"/>
    </location>
    <ligand>
        <name>substrate</name>
    </ligand>
</feature>
<keyword evidence="8 10" id="KW-0472">Membrane</keyword>
<feature type="binding site" evidence="10">
    <location>
        <position position="161"/>
    </location>
    <ligand>
        <name>substrate</name>
    </ligand>
</feature>
<evidence type="ECO:0000256" key="7">
    <source>
        <dbReference type="ARBA" id="ARBA00023098"/>
    </source>
</evidence>
<comment type="catalytic activity">
    <reaction evidence="10">
        <text>UDP-2-N,3-O-bis[(3R)-3-hydroxytetradecanoyl]-alpha-D-glucosamine + H2O = 2-N,3-O-bis[(3R)-3-hydroxytetradecanoyl]-alpha-D-glucosaminyl 1-phosphate + UMP + 2 H(+)</text>
        <dbReference type="Rhea" id="RHEA:25213"/>
        <dbReference type="ChEBI" id="CHEBI:15377"/>
        <dbReference type="ChEBI" id="CHEBI:15378"/>
        <dbReference type="ChEBI" id="CHEBI:57865"/>
        <dbReference type="ChEBI" id="CHEBI:57957"/>
        <dbReference type="ChEBI" id="CHEBI:78847"/>
        <dbReference type="EC" id="3.6.1.54"/>
    </reaction>
</comment>
<dbReference type="GO" id="GO:0008758">
    <property type="term" value="F:UDP-2,3-diacylglucosamine hydrolase activity"/>
    <property type="evidence" value="ECO:0007669"/>
    <property type="project" value="UniProtKB-UniRule"/>
</dbReference>
<evidence type="ECO:0000259" key="11">
    <source>
        <dbReference type="Pfam" id="PF00149"/>
    </source>
</evidence>
<evidence type="ECO:0000313" key="13">
    <source>
        <dbReference type="Proteomes" id="UP000294656"/>
    </source>
</evidence>
<dbReference type="NCBIfam" id="NF003743">
    <property type="entry name" value="PRK05340.1"/>
    <property type="match status" value="1"/>
</dbReference>
<dbReference type="GO" id="GO:0030145">
    <property type="term" value="F:manganese ion binding"/>
    <property type="evidence" value="ECO:0007669"/>
    <property type="project" value="UniProtKB-UniRule"/>
</dbReference>
<sequence>MPCFFISDLHLYDKRPDLIRAFIVLTDEIKKSPPSTLYILGDFYEAWIGDDYQPEWNKAIENALHSLIQSGHKVNFTHGNRDFLVKQMWSQRTGVHLLDELTLLEHNDLCLLLAHGDEFCIDDVEYQAFRSTARTEKWQESILAMPIEQRIAFAQKLRNDSKSMSADKDISIMDVNPSAIETAITDQNASILIHGHTHRPKLHQHPFGKRLVLGDWDEFVWIAKLDDNDSLTQSCAKVDVFCNEGMNALTVQHSCDFYSA</sequence>
<feature type="binding site" evidence="10">
    <location>
        <position position="123"/>
    </location>
    <ligand>
        <name>substrate</name>
    </ligand>
</feature>
<dbReference type="OrthoDB" id="9783283at2"/>